<dbReference type="Pfam" id="PF07811">
    <property type="entry name" value="TadE"/>
    <property type="match status" value="1"/>
</dbReference>
<gene>
    <name evidence="3" type="ORF">NX773_17575</name>
</gene>
<reference evidence="3 4" key="1">
    <citation type="submission" date="2022-08" db="EMBL/GenBank/DDBJ databases">
        <title>Reclassification of Massilia species as members of the genera Telluria, Duganella, Pseudoduganella, Mokoshia gen. nov. and Zemynaea gen. nov. using orthogonal and non-orthogonal genome-based approaches.</title>
        <authorList>
            <person name="Bowman J.P."/>
        </authorList>
    </citation>
    <scope>NUCLEOTIDE SEQUENCE [LARGE SCALE GENOMIC DNA]</scope>
    <source>
        <strain evidence="3 4">JCM 31607</strain>
    </source>
</reference>
<sequence length="199" mass="21487">MQGKSDFDLTPRSAQKGLVAVEFALVAIVFLTFVLGIIETSRAMYILNTLPMVTKNAARAAANTDWRDSDAMARVRQQALFRSTAGTLAWGDPITDANVKIDYLSLARQSDGSLTMTPITSLPSCPSRNRQTCLADPNNPSCIRLVRVRICRTGNSSDCDPVPYRTLLSLVAMNFSLPTSPSIVSAESLGYQVGAPVCP</sequence>
<evidence type="ECO:0000313" key="3">
    <source>
        <dbReference type="EMBL" id="MCS0609979.1"/>
    </source>
</evidence>
<keyword evidence="4" id="KW-1185">Reference proteome</keyword>
<accession>A0ABT2BNB0</accession>
<evidence type="ECO:0000256" key="1">
    <source>
        <dbReference type="SAM" id="Phobius"/>
    </source>
</evidence>
<dbReference type="InterPro" id="IPR012495">
    <property type="entry name" value="TadE-like_dom"/>
</dbReference>
<keyword evidence="1" id="KW-0812">Transmembrane</keyword>
<evidence type="ECO:0000313" key="4">
    <source>
        <dbReference type="Proteomes" id="UP001205861"/>
    </source>
</evidence>
<keyword evidence="1" id="KW-1133">Transmembrane helix</keyword>
<keyword evidence="1" id="KW-0472">Membrane</keyword>
<comment type="caution">
    <text evidence="3">The sequence shown here is derived from an EMBL/GenBank/DDBJ whole genome shotgun (WGS) entry which is preliminary data.</text>
</comment>
<feature type="transmembrane region" description="Helical" evidence="1">
    <location>
        <begin position="20"/>
        <end position="38"/>
    </location>
</feature>
<dbReference type="Proteomes" id="UP001205861">
    <property type="component" value="Unassembled WGS sequence"/>
</dbReference>
<protein>
    <submittedName>
        <fullName evidence="3">Pilus assembly protein</fullName>
    </submittedName>
</protein>
<organism evidence="3 4">
    <name type="scientific">Massilia solisilvae</name>
    <dbReference type="NCBI Taxonomy" id="1811225"/>
    <lineage>
        <taxon>Bacteria</taxon>
        <taxon>Pseudomonadati</taxon>
        <taxon>Pseudomonadota</taxon>
        <taxon>Betaproteobacteria</taxon>
        <taxon>Burkholderiales</taxon>
        <taxon>Oxalobacteraceae</taxon>
        <taxon>Telluria group</taxon>
        <taxon>Massilia</taxon>
    </lineage>
</organism>
<feature type="domain" description="TadE-like" evidence="2">
    <location>
        <begin position="17"/>
        <end position="59"/>
    </location>
</feature>
<proteinExistence type="predicted"/>
<name>A0ABT2BNB0_9BURK</name>
<dbReference type="EMBL" id="JANUGV010000005">
    <property type="protein sequence ID" value="MCS0609979.1"/>
    <property type="molecule type" value="Genomic_DNA"/>
</dbReference>
<dbReference type="RefSeq" id="WP_258857597.1">
    <property type="nucleotide sequence ID" value="NZ_JANUGV010000005.1"/>
</dbReference>
<evidence type="ECO:0000259" key="2">
    <source>
        <dbReference type="Pfam" id="PF07811"/>
    </source>
</evidence>